<feature type="compositionally biased region" description="Polar residues" evidence="1">
    <location>
        <begin position="130"/>
        <end position="148"/>
    </location>
</feature>
<proteinExistence type="predicted"/>
<reference evidence="2" key="1">
    <citation type="journal article" date="2023" name="Mol. Phylogenet. Evol.">
        <title>Genome-scale phylogeny and comparative genomics of the fungal order Sordariales.</title>
        <authorList>
            <person name="Hensen N."/>
            <person name="Bonometti L."/>
            <person name="Westerberg I."/>
            <person name="Brannstrom I.O."/>
            <person name="Guillou S."/>
            <person name="Cros-Aarteil S."/>
            <person name="Calhoun S."/>
            <person name="Haridas S."/>
            <person name="Kuo A."/>
            <person name="Mondo S."/>
            <person name="Pangilinan J."/>
            <person name="Riley R."/>
            <person name="LaButti K."/>
            <person name="Andreopoulos B."/>
            <person name="Lipzen A."/>
            <person name="Chen C."/>
            <person name="Yan M."/>
            <person name="Daum C."/>
            <person name="Ng V."/>
            <person name="Clum A."/>
            <person name="Steindorff A."/>
            <person name="Ohm R.A."/>
            <person name="Martin F."/>
            <person name="Silar P."/>
            <person name="Natvig D.O."/>
            <person name="Lalanne C."/>
            <person name="Gautier V."/>
            <person name="Ament-Velasquez S.L."/>
            <person name="Kruys A."/>
            <person name="Hutchinson M.I."/>
            <person name="Powell A.J."/>
            <person name="Barry K."/>
            <person name="Miller A.N."/>
            <person name="Grigoriev I.V."/>
            <person name="Debuchy R."/>
            <person name="Gladieux P."/>
            <person name="Hiltunen Thoren M."/>
            <person name="Johannesson H."/>
        </authorList>
    </citation>
    <scope>NUCLEOTIDE SEQUENCE</scope>
    <source>
        <strain evidence="2">PSN309</strain>
    </source>
</reference>
<organism evidence="2 3">
    <name type="scientific">Podospora australis</name>
    <dbReference type="NCBI Taxonomy" id="1536484"/>
    <lineage>
        <taxon>Eukaryota</taxon>
        <taxon>Fungi</taxon>
        <taxon>Dikarya</taxon>
        <taxon>Ascomycota</taxon>
        <taxon>Pezizomycotina</taxon>
        <taxon>Sordariomycetes</taxon>
        <taxon>Sordariomycetidae</taxon>
        <taxon>Sordariales</taxon>
        <taxon>Podosporaceae</taxon>
        <taxon>Podospora</taxon>
    </lineage>
</organism>
<feature type="region of interest" description="Disordered" evidence="1">
    <location>
        <begin position="124"/>
        <end position="191"/>
    </location>
</feature>
<gene>
    <name evidence="2" type="ORF">QBC35DRAFT_489480</name>
</gene>
<sequence>MVQPLLLPAPSVIPALMLTVSRDVDMGEAQQSQPAVPAQQPVAPVQQTAMLVAPWAIAPVATQPQQPASFQFQVVSADTYRKRPAAPVQQAAVPAPATVPVVGASQQAAPFQFQVFRADTYKKRQPDARATSSASTVPAQAAPTVSQPPATPAARPMAKAKTRVTAKAPTAAAASSSVTSTSQTASSSTKANVVGTSVITSTADGVKAKEKRPAEPDTVLPPVKSAKAQGKQPEVDPAPVETEQPPANLPAPVPGRPIAKCKPRTVKAPATAKEPIVKIMGTKLVKFINNALPACVTWAVAAKEAGEIQTLTPNWVQQWPSVAKMYLEQEHTADIFFLWEDHTHDEAAGIISSFYKSALQKVAGIDKKGVNGILRHVQELAAQEGIRLREMMV</sequence>
<protein>
    <submittedName>
        <fullName evidence="2">Uncharacterized protein</fullName>
    </submittedName>
</protein>
<accession>A0AAN6WYT1</accession>
<feature type="compositionally biased region" description="Low complexity" evidence="1">
    <location>
        <begin position="165"/>
        <end position="191"/>
    </location>
</feature>
<reference evidence="2" key="2">
    <citation type="submission" date="2023-05" db="EMBL/GenBank/DDBJ databases">
        <authorList>
            <consortium name="Lawrence Berkeley National Laboratory"/>
            <person name="Steindorff A."/>
            <person name="Hensen N."/>
            <person name="Bonometti L."/>
            <person name="Westerberg I."/>
            <person name="Brannstrom I.O."/>
            <person name="Guillou S."/>
            <person name="Cros-Aarteil S."/>
            <person name="Calhoun S."/>
            <person name="Haridas S."/>
            <person name="Kuo A."/>
            <person name="Mondo S."/>
            <person name="Pangilinan J."/>
            <person name="Riley R."/>
            <person name="Labutti K."/>
            <person name="Andreopoulos B."/>
            <person name="Lipzen A."/>
            <person name="Chen C."/>
            <person name="Yanf M."/>
            <person name="Daum C."/>
            <person name="Ng V."/>
            <person name="Clum A."/>
            <person name="Ohm R."/>
            <person name="Martin F."/>
            <person name="Silar P."/>
            <person name="Natvig D."/>
            <person name="Lalanne C."/>
            <person name="Gautier V."/>
            <person name="Ament-Velasquez S.L."/>
            <person name="Kruys A."/>
            <person name="Hutchinson M.I."/>
            <person name="Powell A.J."/>
            <person name="Barry K."/>
            <person name="Miller A.N."/>
            <person name="Grigoriev I.V."/>
            <person name="Debuchy R."/>
            <person name="Gladieux P."/>
            <person name="Thoren M.H."/>
            <person name="Johannesson H."/>
        </authorList>
    </citation>
    <scope>NUCLEOTIDE SEQUENCE</scope>
    <source>
        <strain evidence="2">PSN309</strain>
    </source>
</reference>
<dbReference type="AlphaFoldDB" id="A0AAN6WYT1"/>
<name>A0AAN6WYT1_9PEZI</name>
<dbReference type="EMBL" id="MU864364">
    <property type="protein sequence ID" value="KAK4190694.1"/>
    <property type="molecule type" value="Genomic_DNA"/>
</dbReference>
<evidence type="ECO:0000256" key="1">
    <source>
        <dbReference type="SAM" id="MobiDB-lite"/>
    </source>
</evidence>
<comment type="caution">
    <text evidence="2">The sequence shown here is derived from an EMBL/GenBank/DDBJ whole genome shotgun (WGS) entry which is preliminary data.</text>
</comment>
<feature type="compositionally biased region" description="Basic and acidic residues" evidence="1">
    <location>
        <begin position="206"/>
        <end position="215"/>
    </location>
</feature>
<dbReference type="Proteomes" id="UP001302126">
    <property type="component" value="Unassembled WGS sequence"/>
</dbReference>
<evidence type="ECO:0000313" key="2">
    <source>
        <dbReference type="EMBL" id="KAK4190694.1"/>
    </source>
</evidence>
<keyword evidence="3" id="KW-1185">Reference proteome</keyword>
<evidence type="ECO:0000313" key="3">
    <source>
        <dbReference type="Proteomes" id="UP001302126"/>
    </source>
</evidence>
<feature type="region of interest" description="Disordered" evidence="1">
    <location>
        <begin position="203"/>
        <end position="266"/>
    </location>
</feature>